<dbReference type="Gene3D" id="1.25.40.10">
    <property type="entry name" value="Tetratricopeptide repeat domain"/>
    <property type="match status" value="8"/>
</dbReference>
<dbReference type="PANTHER" id="PTHR11102">
    <property type="entry name" value="SEL-1-LIKE PROTEIN"/>
    <property type="match status" value="1"/>
</dbReference>
<feature type="region of interest" description="Disordered" evidence="2">
    <location>
        <begin position="1798"/>
        <end position="1823"/>
    </location>
</feature>
<comment type="caution">
    <text evidence="4">The sequence shown here is derived from an EMBL/GenBank/DDBJ whole genome shotgun (WGS) entry which is preliminary data.</text>
</comment>
<feature type="compositionally biased region" description="Pro residues" evidence="2">
    <location>
        <begin position="2140"/>
        <end position="2160"/>
    </location>
</feature>
<dbReference type="Proteomes" id="UP000179807">
    <property type="component" value="Unassembled WGS sequence"/>
</dbReference>
<evidence type="ECO:0000313" key="5">
    <source>
        <dbReference type="Proteomes" id="UP000179807"/>
    </source>
</evidence>
<sequence>MKSHEVDPSNYEIESEVNKSTLGATYKVRNKSTDKMYISFMSNEPFINDKTHLSWTSIAEQFANKPHPNLVKLVGYSSNIFRGSQNPMIINELLEMKKLSHYFSNGHKFSNTQKQKLIFGIVSGLRLIHQNGITHRELTPSSIFLNKRMKPIISNYSASIIYNTFLLTHVFTDDSLPYYAPESFKDGVFNEKTDVYSFGIVLYQLLTGEKPYSELKDKQSLKVKVPAGYRPAILISLPFQFQKMIERCCDQDPARRPDFARLSDLLSTERYTLEGVNQKSYDKYIRRIRKVEHKYGIVNDFDDFDDSPTQKEADYDSSDEELDEEAELEQELEMYSIEISEQLKGDNLLLFQKALKRDPESCYVVYKKLLKGRDRFPYHLDASMIFLKIAADLNYDKAVVKLANLLNTGTILPTDLETAASYYKLSSENGNIESSVKYGIFLFEHKHEIEESKEIFKAAMDEGNLDAKCYYAKCIENDDFDTACDLYEEAAQEGNVIGLENYERTHQEPPFNPQLILNYAKLIENENSKYAIDIYKRVADFGDIEGSVGYGRMLEKGDNTMKPNLELAANFYLMAASMDSPSGNYNYGRVLQYGIGVRKDIQLACNYFLKGAILGDADAMTSFGKMLESGIFPTHTSSNDSNDVNLTSNINSDESGDVVVIDKKNCVDEAAKYYRLAADSGNATGMENYARFLELGCSTVIPKNINEAARFYKMAADHGNSNGMFNIARMLQDGIGTTKNLILAFKYFMKASEAGNTRAMNSTGFMLKNGFGTVQNDVDAIRYFKLGAKSGNPIAMNNYAEMLEAGRGVHKNMLKALKYYKLAAKMKNPNAMNSYGRFIENGFGVTRNLEEAIELYKQAALARNPDALYNYARMLETVIKDYPACVDYYKKAAMARVPLAMKRYSQILENGEYETKRDIENAVKFIKFTADAGDIDYMEKIALIYEEGKYVKQDLRQSARYYRMAAENQKQTSIFKYAFMLENGIGVPKNISECMKLYKKAADLGNVEAMNKYANLAEEKKDFDEAVKYYCEASTLQSPISTYHYGRCYEEGIGIQVNMESAAQLYKKAADLGCVEGMLHYALCLTKGAGVTKNMVVAYKYFRAASDKGSIEATTKVAIALKHGVGVSKDIEEAALLFKQGAEAGNPVSMLNYGSILETDNKIDEAIMYYRKAADQNVVGAYFALANLLEAIFKSKNDTTSDFKYNVSAEVEEKINMNEIISLYKLSADKANNVEGMIKYVELIPDEDDKDDIIKMEYLSKASELKDYGATFKLGQLLEKHGDKDKALKCYKISSEHEYAPAYQHYARLSHDNEIKEKYFKLSADVSNDMVSAYEYAKIMKDRRRSMNVEYLKISAESGILNAIMDYAQVLEEDSKIDESKKFYKIAADKGDLKAMLIFAEYSESIKNNADTLKYYKMASDKGDPIGMFKYGESLEKNKKFESAMILFNKSSALNVSDAFVGIGRLYENGNGVRKNYNDAFENYKKAADLGNPEAHWNLGRFYENGIEPVKADLEEAFKQYKKSAKDGNVQGLTDYARCLLNGTGIPEKNEMKALKYYKILCQKGDQRAMYHAATILIKSDNIEDKKEAVQLFKAASDLGDIDAMFEFACLLKSGVKSQVLLRNRRMAAKIFKMCADMKHSAAMLKYSIMADKGIGVPRNKAESIQYLKLAADYGNSKAIIKYVQYLRNEGRLDESLKYLNILLESENLKDRISVMNLIAEVTNEMHHHSEAAQIFKENADHGNIEAMINYAKMAAQGTGIEQDKREAASYYRKAADLGNVIGMLEYAKLSQHGFNYDEENENNSSTNLPLNRKSDGANSSGSFSLGDPSSSLLSLGRALSSGFIFLGNHAELNESAQYFKKAADLGNSEAMYNYAKMCARGLGVDQNVTEAFNYYMLASDLGDYKAMRHAAKMLQDGTGIGQNLARAEILYQKAAKHGNDPYSMYAFATILEKKESFGRSARYYKMAADKGVIEANVAYGRMLETGLGVDRNYEEAANFYYIAADAGNPDGLFKIGEFHYNGTALDKRYDRAFRFFKKAADKGHSEAAYYLARMAEKGRGTEKSKIVAMKYYKKAADLGNCEAMMKYAGIRSGKDPATRNLNDAKAYYIMAAENGLAKARDELRKVEKLIKRHGGGLPKGPPPIPRSPSPRPPPIPKKR</sequence>
<keyword evidence="5" id="KW-1185">Reference proteome</keyword>
<accession>A0A1J4JZZ6</accession>
<evidence type="ECO:0000256" key="1">
    <source>
        <dbReference type="ARBA" id="ARBA00038101"/>
    </source>
</evidence>
<name>A0A1J4JZZ6_9EUKA</name>
<evidence type="ECO:0000259" key="3">
    <source>
        <dbReference type="PROSITE" id="PS50011"/>
    </source>
</evidence>
<dbReference type="EMBL" id="MLAK01000839">
    <property type="protein sequence ID" value="OHT03100.1"/>
    <property type="molecule type" value="Genomic_DNA"/>
</dbReference>
<dbReference type="InterPro" id="IPR006597">
    <property type="entry name" value="Sel1-like"/>
</dbReference>
<dbReference type="InterPro" id="IPR011009">
    <property type="entry name" value="Kinase-like_dom_sf"/>
</dbReference>
<dbReference type="RefSeq" id="XP_068356236.1">
    <property type="nucleotide sequence ID" value="XM_068506855.1"/>
</dbReference>
<dbReference type="PANTHER" id="PTHR11102:SF160">
    <property type="entry name" value="ERAD-ASSOCIATED E3 UBIQUITIN-PROTEIN LIGASE COMPONENT HRD3"/>
    <property type="match status" value="1"/>
</dbReference>
<dbReference type="SUPFAM" id="SSF81901">
    <property type="entry name" value="HCP-like"/>
    <property type="match status" value="11"/>
</dbReference>
<evidence type="ECO:0000313" key="4">
    <source>
        <dbReference type="EMBL" id="OHT03100.1"/>
    </source>
</evidence>
<dbReference type="InterPro" id="IPR019734">
    <property type="entry name" value="TPR_rpt"/>
</dbReference>
<dbReference type="InterPro" id="IPR050767">
    <property type="entry name" value="Sel1_AlgK"/>
</dbReference>
<reference evidence="4" key="1">
    <citation type="submission" date="2016-10" db="EMBL/GenBank/DDBJ databases">
        <authorList>
            <person name="Benchimol M."/>
            <person name="Almeida L.G."/>
            <person name="Vasconcelos A.T."/>
            <person name="Perreira-Neves A."/>
            <person name="Rosa I.A."/>
            <person name="Tasca T."/>
            <person name="Bogo M.R."/>
            <person name="de Souza W."/>
        </authorList>
    </citation>
    <scope>NUCLEOTIDE SEQUENCE [LARGE SCALE GENOMIC DNA]</scope>
    <source>
        <strain evidence="4">K</strain>
    </source>
</reference>
<dbReference type="GO" id="GO:0004672">
    <property type="term" value="F:protein kinase activity"/>
    <property type="evidence" value="ECO:0007669"/>
    <property type="project" value="InterPro"/>
</dbReference>
<dbReference type="GO" id="GO:0005524">
    <property type="term" value="F:ATP binding"/>
    <property type="evidence" value="ECO:0007669"/>
    <property type="project" value="InterPro"/>
</dbReference>
<comment type="similarity">
    <text evidence="1">Belongs to the sel-1 family.</text>
</comment>
<dbReference type="VEuPathDB" id="TrichDB:TRFO_29572"/>
<dbReference type="InterPro" id="IPR000719">
    <property type="entry name" value="Prot_kinase_dom"/>
</dbReference>
<evidence type="ECO:0000256" key="2">
    <source>
        <dbReference type="SAM" id="MobiDB-lite"/>
    </source>
</evidence>
<feature type="domain" description="Protein kinase" evidence="3">
    <location>
        <begin position="11"/>
        <end position="272"/>
    </location>
</feature>
<dbReference type="Pfam" id="PF08238">
    <property type="entry name" value="Sel1"/>
    <property type="match status" value="32"/>
</dbReference>
<dbReference type="PROSITE" id="PS50011">
    <property type="entry name" value="PROTEIN_KINASE_DOM"/>
    <property type="match status" value="1"/>
</dbReference>
<organism evidence="4 5">
    <name type="scientific">Tritrichomonas foetus</name>
    <dbReference type="NCBI Taxonomy" id="1144522"/>
    <lineage>
        <taxon>Eukaryota</taxon>
        <taxon>Metamonada</taxon>
        <taxon>Parabasalia</taxon>
        <taxon>Tritrichomonadida</taxon>
        <taxon>Tritrichomonadidae</taxon>
        <taxon>Tritrichomonas</taxon>
    </lineage>
</organism>
<dbReference type="SMART" id="SM00671">
    <property type="entry name" value="SEL1"/>
    <property type="match status" value="37"/>
</dbReference>
<dbReference type="Gene3D" id="1.10.510.10">
    <property type="entry name" value="Transferase(Phosphotransferase) domain 1"/>
    <property type="match status" value="1"/>
</dbReference>
<dbReference type="Pfam" id="PF07714">
    <property type="entry name" value="PK_Tyr_Ser-Thr"/>
    <property type="match status" value="1"/>
</dbReference>
<dbReference type="SUPFAM" id="SSF56112">
    <property type="entry name" value="Protein kinase-like (PK-like)"/>
    <property type="match status" value="1"/>
</dbReference>
<dbReference type="InterPro" id="IPR011990">
    <property type="entry name" value="TPR-like_helical_dom_sf"/>
</dbReference>
<feature type="region of interest" description="Disordered" evidence="2">
    <location>
        <begin position="2131"/>
        <end position="2160"/>
    </location>
</feature>
<protein>
    <recommendedName>
        <fullName evidence="3">Protein kinase domain-containing protein</fullName>
    </recommendedName>
</protein>
<dbReference type="SMART" id="SM00028">
    <property type="entry name" value="TPR"/>
    <property type="match status" value="4"/>
</dbReference>
<dbReference type="GeneID" id="94841559"/>
<dbReference type="OrthoDB" id="272077at2759"/>
<dbReference type="InterPro" id="IPR001245">
    <property type="entry name" value="Ser-Thr/Tyr_kinase_cat_dom"/>
</dbReference>
<proteinExistence type="inferred from homology"/>
<gene>
    <name evidence="4" type="ORF">TRFO_29572</name>
</gene>